<dbReference type="InterPro" id="IPR050180">
    <property type="entry name" value="RNR_Ribonuclease"/>
</dbReference>
<dbReference type="GO" id="GO:0000175">
    <property type="term" value="F:3'-5'-RNA exonuclease activity"/>
    <property type="evidence" value="ECO:0007669"/>
    <property type="project" value="TreeGrafter"/>
</dbReference>
<dbReference type="Pfam" id="PF00773">
    <property type="entry name" value="RNB"/>
    <property type="match status" value="1"/>
</dbReference>
<reference evidence="2" key="1">
    <citation type="submission" date="2018-05" db="EMBL/GenBank/DDBJ databases">
        <authorList>
            <person name="Lanie J.A."/>
            <person name="Ng W.-L."/>
            <person name="Kazmierczak K.M."/>
            <person name="Andrzejewski T.M."/>
            <person name="Davidsen T.M."/>
            <person name="Wayne K.J."/>
            <person name="Tettelin H."/>
            <person name="Glass J.I."/>
            <person name="Rusch D."/>
            <person name="Podicherti R."/>
            <person name="Tsui H.-C.T."/>
            <person name="Winkler M.E."/>
        </authorList>
    </citation>
    <scope>NUCLEOTIDE SEQUENCE</scope>
</reference>
<evidence type="ECO:0000259" key="1">
    <source>
        <dbReference type="SMART" id="SM00955"/>
    </source>
</evidence>
<dbReference type="GO" id="GO:0000932">
    <property type="term" value="C:P-body"/>
    <property type="evidence" value="ECO:0007669"/>
    <property type="project" value="TreeGrafter"/>
</dbReference>
<dbReference type="InterPro" id="IPR012340">
    <property type="entry name" value="NA-bd_OB-fold"/>
</dbReference>
<dbReference type="EMBL" id="UINC01000771">
    <property type="protein sequence ID" value="SUZ60887.1"/>
    <property type="molecule type" value="Genomic_DNA"/>
</dbReference>
<dbReference type="SMART" id="SM00955">
    <property type="entry name" value="RNB"/>
    <property type="match status" value="1"/>
</dbReference>
<name>A0A381P349_9ZZZZ</name>
<dbReference type="PANTHER" id="PTHR23355">
    <property type="entry name" value="RIBONUCLEASE"/>
    <property type="match status" value="1"/>
</dbReference>
<dbReference type="InterPro" id="IPR001900">
    <property type="entry name" value="RNase_II/R"/>
</dbReference>
<dbReference type="PANTHER" id="PTHR23355:SF42">
    <property type="entry name" value="RIBONUCLEASE II, CHLOROPLASTIC_MITOCHONDRIAL"/>
    <property type="match status" value="1"/>
</dbReference>
<organism evidence="2">
    <name type="scientific">marine metagenome</name>
    <dbReference type="NCBI Taxonomy" id="408172"/>
    <lineage>
        <taxon>unclassified sequences</taxon>
        <taxon>metagenomes</taxon>
        <taxon>ecological metagenomes</taxon>
    </lineage>
</organism>
<dbReference type="GO" id="GO:0006402">
    <property type="term" value="P:mRNA catabolic process"/>
    <property type="evidence" value="ECO:0007669"/>
    <property type="project" value="TreeGrafter"/>
</dbReference>
<proteinExistence type="predicted"/>
<feature type="domain" description="RNB" evidence="1">
    <location>
        <begin position="277"/>
        <end position="559"/>
    </location>
</feature>
<evidence type="ECO:0000313" key="2">
    <source>
        <dbReference type="EMBL" id="SUZ60887.1"/>
    </source>
</evidence>
<gene>
    <name evidence="2" type="ORF">METZ01_LOCUS13741</name>
</gene>
<protein>
    <recommendedName>
        <fullName evidence="1">RNB domain-containing protein</fullName>
    </recommendedName>
</protein>
<sequence>MLESLINHYCVFFQDHKLDYGWVEGIQKNKLIIVPLQGKIIFLPENRVAFSWRGKKLPLNAVQAHETIGQHLKQAEQYKQAFELETMHSLLENGREYSLDELAFDFLDDPKNSVYQLGLFLALREDSFWFKHNRNLTYTPRTSAELELLQVQLVRQHERRKRAVNIQKWIKHLESGAWNADSEITAEQQIWLDQLLNLLADGTDSPYWKEMSSLLGWGTSIGLGEGNSLKRWLAKAGAPVSASRLTLLRANVREQFTEEALSEVERVSNLPLENIERISTKVPTFTIDAEKTLDYDDAFSVLEWSEGELIVAIHITDLSHAIQPEDPLFKEAESRISSVYSPEGPVPMLPDLLSNDTFSLKAGEDRAVLSFKFQLTGNGDWNLLEVAPKIARVQKNLSYEQADLLIKGKQDFWGLLNKFCMKAFELRLRKGALNLTRKEFNFDISDPEQICITPLNRNSPANRIIEELAIAVNRETGRLFKAADFPGIYRTQASFELIKEVEDGEQLSLEHIQVEPARLTTISGTHAGLGCEAYMHTTSPIRRFADLITQLQLKMLIKEEDPVFSTEDMMHWAEEVSLRQRKYKRAEREIIQYWKLRYLQQHLGEIFAAKIRKGLPNNNTEIELIELDCTVPVFGLGVFEEGEQLLLRIDEVGLEPPRLGVHAQASGSEVSSQQLGNLK</sequence>
<dbReference type="GO" id="GO:0003723">
    <property type="term" value="F:RNA binding"/>
    <property type="evidence" value="ECO:0007669"/>
    <property type="project" value="InterPro"/>
</dbReference>
<dbReference type="SUPFAM" id="SSF50249">
    <property type="entry name" value="Nucleic acid-binding proteins"/>
    <property type="match status" value="1"/>
</dbReference>
<accession>A0A381P349</accession>
<dbReference type="AlphaFoldDB" id="A0A381P349"/>